<protein>
    <submittedName>
        <fullName evidence="1">Uncharacterized protein</fullName>
    </submittedName>
</protein>
<dbReference type="EMBL" id="JAEHTE010000001">
    <property type="protein sequence ID" value="MBI6882342.1"/>
    <property type="molecule type" value="Genomic_DNA"/>
</dbReference>
<proteinExistence type="predicted"/>
<reference evidence="1" key="1">
    <citation type="submission" date="2020-12" db="EMBL/GenBank/DDBJ databases">
        <title>Enhanced detection system for hospital associated transmission using whole genome sequencing surveillance.</title>
        <authorList>
            <person name="Harrison L.H."/>
            <person name="Van Tyne D."/>
            <person name="Marsh J.W."/>
            <person name="Griffith M.P."/>
            <person name="Snyder D.J."/>
            <person name="Cooper V.S."/>
            <person name="Mustapha M."/>
        </authorList>
    </citation>
    <scope>NUCLEOTIDE SEQUENCE</scope>
    <source>
        <strain evidence="1">PSB00042</strain>
    </source>
</reference>
<evidence type="ECO:0000313" key="1">
    <source>
        <dbReference type="EMBL" id="MBI6882342.1"/>
    </source>
</evidence>
<comment type="caution">
    <text evidence="1">The sequence shown here is derived from an EMBL/GenBank/DDBJ whole genome shotgun (WGS) entry which is preliminary data.</text>
</comment>
<sequence length="290" mass="32447">MTSPLPGALKTTHIYSNSLWLEPEKGMASVVSEVSAWVEWKTSEPVTEYDLLERSRGYVLGDGSELVVELGDCAEQDSLGRGLPKSVKLTYIHDDRKIPTRQWVTEVKIKRDERDYFSNFKVDLHVVDSAPATKPPILTRPRLMVNVVESCRPVGSTPGLFTRPLTLNSAKKLLSDILSHERKQPIVIVSSNWSMDPPLDVERMRVQLLGMAELYQVTEETDGWALANILGDDYSCYGDAIRFVWPVTRGEDGPKSTILLPNRKGEAPRTALEMERLAVSLVLREGITAL</sequence>
<dbReference type="AlphaFoldDB" id="A0A8I1EAG7"/>
<gene>
    <name evidence="1" type="ORF">JEU22_00155</name>
</gene>
<evidence type="ECO:0000313" key="2">
    <source>
        <dbReference type="Proteomes" id="UP000637061"/>
    </source>
</evidence>
<accession>A0A8I1EAG7</accession>
<name>A0A8I1EAG7_PSEPU</name>
<dbReference type="Proteomes" id="UP000637061">
    <property type="component" value="Unassembled WGS sequence"/>
</dbReference>
<organism evidence="1 2">
    <name type="scientific">Pseudomonas putida</name>
    <name type="common">Arthrobacter siderocapsulatus</name>
    <dbReference type="NCBI Taxonomy" id="303"/>
    <lineage>
        <taxon>Bacteria</taxon>
        <taxon>Pseudomonadati</taxon>
        <taxon>Pseudomonadota</taxon>
        <taxon>Gammaproteobacteria</taxon>
        <taxon>Pseudomonadales</taxon>
        <taxon>Pseudomonadaceae</taxon>
        <taxon>Pseudomonas</taxon>
    </lineage>
</organism>
<dbReference type="RefSeq" id="WP_198745967.1">
    <property type="nucleotide sequence ID" value="NZ_JAEHTE010000001.1"/>
</dbReference>